<name>A0A6J4KTT4_9ACTN</name>
<proteinExistence type="predicted"/>
<dbReference type="AlphaFoldDB" id="A0A6J4KTT4"/>
<reference evidence="2" key="1">
    <citation type="submission" date="2020-02" db="EMBL/GenBank/DDBJ databases">
        <authorList>
            <person name="Meier V. D."/>
        </authorList>
    </citation>
    <scope>NUCLEOTIDE SEQUENCE</scope>
    <source>
        <strain evidence="2">AVDCRST_MAG36</strain>
    </source>
</reference>
<evidence type="ECO:0000313" key="2">
    <source>
        <dbReference type="EMBL" id="CAA9315191.1"/>
    </source>
</evidence>
<feature type="non-terminal residue" evidence="2">
    <location>
        <position position="1"/>
    </location>
</feature>
<organism evidence="2">
    <name type="scientific">uncultured Nocardioidaceae bacterium</name>
    <dbReference type="NCBI Taxonomy" id="253824"/>
    <lineage>
        <taxon>Bacteria</taxon>
        <taxon>Bacillati</taxon>
        <taxon>Actinomycetota</taxon>
        <taxon>Actinomycetes</taxon>
        <taxon>Propionibacteriales</taxon>
        <taxon>Nocardioidaceae</taxon>
        <taxon>environmental samples</taxon>
    </lineage>
</organism>
<feature type="region of interest" description="Disordered" evidence="1">
    <location>
        <begin position="1"/>
        <end position="41"/>
    </location>
</feature>
<sequence>CVLSSRSSGAAPPPCRSCGSARPSPRRRSARRCGLPVANRS</sequence>
<feature type="non-terminal residue" evidence="2">
    <location>
        <position position="41"/>
    </location>
</feature>
<protein>
    <submittedName>
        <fullName evidence="2">Gamma-glutamyl-GABA hydrolase</fullName>
    </submittedName>
</protein>
<gene>
    <name evidence="2" type="ORF">AVDCRST_MAG36-77</name>
</gene>
<dbReference type="GO" id="GO:0016787">
    <property type="term" value="F:hydrolase activity"/>
    <property type="evidence" value="ECO:0007669"/>
    <property type="project" value="UniProtKB-KW"/>
</dbReference>
<evidence type="ECO:0000256" key="1">
    <source>
        <dbReference type="SAM" id="MobiDB-lite"/>
    </source>
</evidence>
<accession>A0A6J4KTT4</accession>
<dbReference type="EMBL" id="CADCUH010000006">
    <property type="protein sequence ID" value="CAA9315191.1"/>
    <property type="molecule type" value="Genomic_DNA"/>
</dbReference>
<keyword evidence="2" id="KW-0378">Hydrolase</keyword>